<sequence>MSAINFVVRDSAGNLQRGSVAGENAPNSIIIGAGADVSLNLTRGQIVAYTRQGQALEITLLDGRVIVIEGFFTADGVVENQLFLSADGYLAEVELTQGAGEDYYAHYAGVGQNEKFSINDDLYFTRSSDVMLAENYVPADDEVGMLGQVFAAGLSPLLGLGGAAVGTAVIADVIDGDGGGGNDGPEVAITTGTSGSDDVVNEEDYADGIELGGTATPGAEVAVVVDGVTLVTTADDDGNWEVVYGPGDLPDGTYETGVTVTATNDDGSATVTDTLIVDTELDLTFDSDGVEGDGIINLVESEDGVTLTGTVEAGSAVVVTIAGVDYTATVTGDTWSVDLDPGVIGAGEYEQSVTVTAMDAVGNVTSLTDTVSVDTETHVTLDAFTAGIDAIVNGDEHEAGVTLTGTAQPGASVVVTLGDLPQTVIAGEQGTWQASWTSAELPTGETVMDVTVAATDPAGNVAQTSGSVEIDTYVNELAVTSGDVGGDGVVNFDESGQPITVTGMVEAGSVVMVTLHETRIQADVAPDGSWSVTFPAGALPGGEYPTSMVVEATDAAGNTTSMTEAVQVDTVAGDVALSSAPIEIDDVINATEASDGVWISGTATPGLLVTVGFGGAEQTVYASAQGNWSVKYDAADVPADTGAALITASISDAAGNFKEVSDTVAIDTVVEPFAFSSAPVEGDGIVATPDAQDGIILSGTVEPYSEVVVEFGGESHTVQAGADGQWSATFSSGSVQQDEYFQTATATAKDSAGNLREITMEVEVDTIVNTLTADGPVEGDDVVNRQEASDGITLTGAVEAGSTVWVEFNGIARQATVTGDSWSVDFTSDEVGADEFDATVTITATDSQGNEAQITDSFRVDTTAPDVPGVETVVLTADGVQSVGVDASANDLTVTEIESDGATGTTYANGDDMWGQRFFGFNEELPDGSHLVVTETDAAGNANSTFLMLEETGPNAVDLSGLEGFDIGAIDLSFAKDTTLTLDVQTLKDLSDVNDELIIHGDYDDKITLDGGAETGTTTVIGGKTYDIYTMGDEARVFIEDGVDVTTVV</sequence>
<evidence type="ECO:0000313" key="3">
    <source>
        <dbReference type="Proteomes" id="UP000245293"/>
    </source>
</evidence>
<keyword evidence="3" id="KW-1185">Reference proteome</keyword>
<dbReference type="GO" id="GO:0005975">
    <property type="term" value="P:carbohydrate metabolic process"/>
    <property type="evidence" value="ECO:0007669"/>
    <property type="project" value="TreeGrafter"/>
</dbReference>
<dbReference type="Pfam" id="PF22783">
    <property type="entry name" value="BapA_N"/>
    <property type="match status" value="1"/>
</dbReference>
<name>A0A2V1NZQ5_9RHOB</name>
<dbReference type="InterPro" id="IPR013783">
    <property type="entry name" value="Ig-like_fold"/>
</dbReference>
<dbReference type="RefSeq" id="WP_109389961.1">
    <property type="nucleotide sequence ID" value="NZ_QETF01000026.1"/>
</dbReference>
<dbReference type="GO" id="GO:0001681">
    <property type="term" value="F:sialate O-acetylesterase activity"/>
    <property type="evidence" value="ECO:0007669"/>
    <property type="project" value="InterPro"/>
</dbReference>
<evidence type="ECO:0000313" key="2">
    <source>
        <dbReference type="EMBL" id="PWG15685.1"/>
    </source>
</evidence>
<proteinExistence type="predicted"/>
<comment type="caution">
    <text evidence="2">The sequence shown here is derived from an EMBL/GenBank/DDBJ whole genome shotgun (WGS) entry which is preliminary data.</text>
</comment>
<reference evidence="3" key="1">
    <citation type="submission" date="2018-05" db="EMBL/GenBank/DDBJ databases">
        <authorList>
            <person name="Du Z."/>
            <person name="Wang X."/>
        </authorList>
    </citation>
    <scope>NUCLEOTIDE SEQUENCE [LARGE SCALE GENOMIC DNA]</scope>
    <source>
        <strain evidence="3">WDS4C29</strain>
    </source>
</reference>
<dbReference type="PANTHER" id="PTHR22901:SF0">
    <property type="entry name" value="SIALATE O-ACETYLESTERASE"/>
    <property type="match status" value="1"/>
</dbReference>
<dbReference type="OrthoDB" id="7858035at2"/>
<accession>A0A2V1NZQ5</accession>
<dbReference type="EMBL" id="QETF01000026">
    <property type="protein sequence ID" value="PWG15685.1"/>
    <property type="molecule type" value="Genomic_DNA"/>
</dbReference>
<dbReference type="InterPro" id="IPR048051">
    <property type="entry name" value="BapA-like_prefix-like"/>
</dbReference>
<dbReference type="Proteomes" id="UP000245293">
    <property type="component" value="Unassembled WGS sequence"/>
</dbReference>
<dbReference type="InterPro" id="IPR039329">
    <property type="entry name" value="SIAE"/>
</dbReference>
<organism evidence="2 3">
    <name type="scientific">Salibaculum griseiflavum</name>
    <dbReference type="NCBI Taxonomy" id="1914409"/>
    <lineage>
        <taxon>Bacteria</taxon>
        <taxon>Pseudomonadati</taxon>
        <taxon>Pseudomonadota</taxon>
        <taxon>Alphaproteobacteria</taxon>
        <taxon>Rhodobacterales</taxon>
        <taxon>Roseobacteraceae</taxon>
        <taxon>Salibaculum</taxon>
    </lineage>
</organism>
<dbReference type="PANTHER" id="PTHR22901">
    <property type="entry name" value="SIALATE O-ACETYLESTERASE"/>
    <property type="match status" value="1"/>
</dbReference>
<protein>
    <recommendedName>
        <fullName evidence="1">Biofilm-associated protein BapA-like prefix-like domain-containing protein</fullName>
    </recommendedName>
</protein>
<dbReference type="AlphaFoldDB" id="A0A2V1NZQ5"/>
<dbReference type="Gene3D" id="2.60.40.10">
    <property type="entry name" value="Immunoglobulins"/>
    <property type="match status" value="7"/>
</dbReference>
<gene>
    <name evidence="2" type="ORF">DFK10_15580</name>
</gene>
<evidence type="ECO:0000259" key="1">
    <source>
        <dbReference type="Pfam" id="PF22783"/>
    </source>
</evidence>
<dbReference type="NCBIfam" id="NF033510">
    <property type="entry name" value="Ca_tandemer"/>
    <property type="match status" value="7"/>
</dbReference>
<feature type="domain" description="Biofilm-associated protein BapA-like prefix-like" evidence="1">
    <location>
        <begin position="26"/>
        <end position="97"/>
    </location>
</feature>